<accession>A0AAV6Y3K6</accession>
<proteinExistence type="predicted"/>
<reference evidence="1" key="1">
    <citation type="submission" date="2019-10" db="EMBL/GenBank/DDBJ databases">
        <authorList>
            <person name="Zhang R."/>
            <person name="Pan Y."/>
            <person name="Wang J."/>
            <person name="Ma R."/>
            <person name="Yu S."/>
        </authorList>
    </citation>
    <scope>NUCLEOTIDE SEQUENCE</scope>
    <source>
        <strain evidence="1">LA-IB0</strain>
        <tissue evidence="1">Leaf</tissue>
    </source>
</reference>
<name>A0AAV6Y3K6_9LAMI</name>
<dbReference type="AlphaFoldDB" id="A0AAV6Y3K6"/>
<comment type="caution">
    <text evidence="1">The sequence shown here is derived from an EMBL/GenBank/DDBJ whole genome shotgun (WGS) entry which is preliminary data.</text>
</comment>
<gene>
    <name evidence="1" type="ORF">BUALT_Bualt03G0110000</name>
</gene>
<evidence type="ECO:0000313" key="2">
    <source>
        <dbReference type="Proteomes" id="UP000826271"/>
    </source>
</evidence>
<sequence>MRSFHATPEDGEESNGEELKCASLGFTRAQVMGMEEFYFIIYPVSYRSFVASMEIADTFTIPIVWQNFSIPITKLQLRITESKLLQGKSFLEIAFENVVDENIVPRAWEGLIRNRINLLPVSARGLLV</sequence>
<dbReference type="EMBL" id="WHWC01000003">
    <property type="protein sequence ID" value="KAG8386063.1"/>
    <property type="molecule type" value="Genomic_DNA"/>
</dbReference>
<organism evidence="1 2">
    <name type="scientific">Buddleja alternifolia</name>
    <dbReference type="NCBI Taxonomy" id="168488"/>
    <lineage>
        <taxon>Eukaryota</taxon>
        <taxon>Viridiplantae</taxon>
        <taxon>Streptophyta</taxon>
        <taxon>Embryophyta</taxon>
        <taxon>Tracheophyta</taxon>
        <taxon>Spermatophyta</taxon>
        <taxon>Magnoliopsida</taxon>
        <taxon>eudicotyledons</taxon>
        <taxon>Gunneridae</taxon>
        <taxon>Pentapetalae</taxon>
        <taxon>asterids</taxon>
        <taxon>lamiids</taxon>
        <taxon>Lamiales</taxon>
        <taxon>Scrophulariaceae</taxon>
        <taxon>Buddlejeae</taxon>
        <taxon>Buddleja</taxon>
    </lineage>
</organism>
<keyword evidence="2" id="KW-1185">Reference proteome</keyword>
<protein>
    <submittedName>
        <fullName evidence="1">Uncharacterized protein</fullName>
    </submittedName>
</protein>
<evidence type="ECO:0000313" key="1">
    <source>
        <dbReference type="EMBL" id="KAG8386063.1"/>
    </source>
</evidence>
<dbReference type="Proteomes" id="UP000826271">
    <property type="component" value="Unassembled WGS sequence"/>
</dbReference>